<evidence type="ECO:0000313" key="2">
    <source>
        <dbReference type="Proteomes" id="UP001218188"/>
    </source>
</evidence>
<comment type="caution">
    <text evidence="1">The sequence shown here is derived from an EMBL/GenBank/DDBJ whole genome shotgun (WGS) entry which is preliminary data.</text>
</comment>
<dbReference type="Gene3D" id="3.30.710.10">
    <property type="entry name" value="Potassium Channel Kv1.1, Chain A"/>
    <property type="match status" value="1"/>
</dbReference>
<dbReference type="EMBL" id="JARJCM010000014">
    <property type="protein sequence ID" value="KAJ7042057.1"/>
    <property type="molecule type" value="Genomic_DNA"/>
</dbReference>
<organism evidence="1 2">
    <name type="scientific">Mycena alexandri</name>
    <dbReference type="NCBI Taxonomy" id="1745969"/>
    <lineage>
        <taxon>Eukaryota</taxon>
        <taxon>Fungi</taxon>
        <taxon>Dikarya</taxon>
        <taxon>Basidiomycota</taxon>
        <taxon>Agaricomycotina</taxon>
        <taxon>Agaricomycetes</taxon>
        <taxon>Agaricomycetidae</taxon>
        <taxon>Agaricales</taxon>
        <taxon>Marasmiineae</taxon>
        <taxon>Mycenaceae</taxon>
        <taxon>Mycena</taxon>
    </lineage>
</organism>
<dbReference type="InterPro" id="IPR011333">
    <property type="entry name" value="SKP1/BTB/POZ_sf"/>
</dbReference>
<gene>
    <name evidence="1" type="ORF">C8F04DRAFT_946379</name>
</gene>
<name>A0AAD6TDP7_9AGAR</name>
<proteinExistence type="predicted"/>
<reference evidence="1" key="1">
    <citation type="submission" date="2023-03" db="EMBL/GenBank/DDBJ databases">
        <title>Massive genome expansion in bonnet fungi (Mycena s.s.) driven by repeated elements and novel gene families across ecological guilds.</title>
        <authorList>
            <consortium name="Lawrence Berkeley National Laboratory"/>
            <person name="Harder C.B."/>
            <person name="Miyauchi S."/>
            <person name="Viragh M."/>
            <person name="Kuo A."/>
            <person name="Thoen E."/>
            <person name="Andreopoulos B."/>
            <person name="Lu D."/>
            <person name="Skrede I."/>
            <person name="Drula E."/>
            <person name="Henrissat B."/>
            <person name="Morin E."/>
            <person name="Kohler A."/>
            <person name="Barry K."/>
            <person name="LaButti K."/>
            <person name="Morin E."/>
            <person name="Salamov A."/>
            <person name="Lipzen A."/>
            <person name="Mereny Z."/>
            <person name="Hegedus B."/>
            <person name="Baldrian P."/>
            <person name="Stursova M."/>
            <person name="Weitz H."/>
            <person name="Taylor A."/>
            <person name="Grigoriev I.V."/>
            <person name="Nagy L.G."/>
            <person name="Martin F."/>
            <person name="Kauserud H."/>
        </authorList>
    </citation>
    <scope>NUCLEOTIDE SEQUENCE</scope>
    <source>
        <strain evidence="1">CBHHK200</strain>
    </source>
</reference>
<protein>
    <recommendedName>
        <fullName evidence="3">BTB domain-containing protein</fullName>
    </recommendedName>
</protein>
<evidence type="ECO:0008006" key="3">
    <source>
        <dbReference type="Google" id="ProtNLM"/>
    </source>
</evidence>
<evidence type="ECO:0000313" key="1">
    <source>
        <dbReference type="EMBL" id="KAJ7042057.1"/>
    </source>
</evidence>
<dbReference type="Proteomes" id="UP001218188">
    <property type="component" value="Unassembled WGS sequence"/>
</dbReference>
<keyword evidence="2" id="KW-1185">Reference proteome</keyword>
<dbReference type="AlphaFoldDB" id="A0AAD6TDP7"/>
<sequence length="272" mass="30952">MVSDRCKPFAFQRLRVHFTNRRAVNLPDADVAFRSSDQVIFRVHLKNLETHSDFPPSAFCTPGSGEVVDLSEPAATLELLFQYIYPQRQPDLTEIELPLLADLAEAVEKYQVYSAMDICKIFMGNGLQDNPLTVLNYAVRHGYPEIADEAAPLTISLPLEEIGMHMLQMYMGSWVSYYGEWQKILELAYAEGWRIGHNNTCRISNSATCPQWLAARQNILTKLGARPGVLNDLAMIFTTAHGLYPCAIESLRQWEYFIVVKVKDIPKFRTFL</sequence>
<accession>A0AAD6TDP7</accession>
<dbReference type="SUPFAM" id="SSF54695">
    <property type="entry name" value="POZ domain"/>
    <property type="match status" value="1"/>
</dbReference>